<comment type="function">
    <text evidence="4">Catalyzes the interconversion of L-alanine and D-alanine. May also act on other amino acids.</text>
</comment>
<evidence type="ECO:0000256" key="2">
    <source>
        <dbReference type="ARBA" id="ARBA00022898"/>
    </source>
</evidence>
<evidence type="ECO:0000256" key="1">
    <source>
        <dbReference type="ARBA" id="ARBA00001933"/>
    </source>
</evidence>
<feature type="domain" description="Alanine racemase C-terminal" evidence="7">
    <location>
        <begin position="249"/>
        <end position="373"/>
    </location>
</feature>
<dbReference type="CDD" id="cd00430">
    <property type="entry name" value="PLPDE_III_AR"/>
    <property type="match status" value="1"/>
</dbReference>
<accession>A0A0S2W5A8</accession>
<dbReference type="UniPathway" id="UPA00042">
    <property type="reaction ID" value="UER00497"/>
</dbReference>
<comment type="pathway">
    <text evidence="4">Amino-acid biosynthesis; D-alanine biosynthesis; D-alanine from L-alanine: step 1/1.</text>
</comment>
<evidence type="ECO:0000256" key="4">
    <source>
        <dbReference type="HAMAP-Rule" id="MF_01201"/>
    </source>
</evidence>
<keyword evidence="3 4" id="KW-0413">Isomerase</keyword>
<dbReference type="PANTHER" id="PTHR30511">
    <property type="entry name" value="ALANINE RACEMASE"/>
    <property type="match status" value="1"/>
</dbReference>
<protein>
    <recommendedName>
        <fullName evidence="4">Alanine racemase</fullName>
        <ecNumber evidence="4">5.1.1.1</ecNumber>
    </recommendedName>
</protein>
<dbReference type="Gene3D" id="2.40.37.10">
    <property type="entry name" value="Lyase, Ornithine Decarboxylase, Chain A, domain 1"/>
    <property type="match status" value="1"/>
</dbReference>
<dbReference type="GO" id="GO:0005829">
    <property type="term" value="C:cytosol"/>
    <property type="evidence" value="ECO:0007669"/>
    <property type="project" value="TreeGrafter"/>
</dbReference>
<keyword evidence="9" id="KW-1185">Reference proteome</keyword>
<comment type="similarity">
    <text evidence="4">Belongs to the alanine racemase family.</text>
</comment>
<evidence type="ECO:0000256" key="3">
    <source>
        <dbReference type="ARBA" id="ARBA00023235"/>
    </source>
</evidence>
<evidence type="ECO:0000313" key="9">
    <source>
        <dbReference type="Proteomes" id="UP000064844"/>
    </source>
</evidence>
<dbReference type="GO" id="GO:0008784">
    <property type="term" value="F:alanine racemase activity"/>
    <property type="evidence" value="ECO:0007669"/>
    <property type="project" value="UniProtKB-UniRule"/>
</dbReference>
<reference evidence="9" key="2">
    <citation type="submission" date="2015-04" db="EMBL/GenBank/DDBJ databases">
        <title>A butyrogenic pathway from the amino acid lysine in a human gut commensal.</title>
        <authorList>
            <person name="de Vos W.M."/>
            <person name="Bui N.T.P."/>
            <person name="Plugge C.M."/>
            <person name="Ritari J."/>
        </authorList>
    </citation>
    <scope>NUCLEOTIDE SEQUENCE [LARGE SCALE GENOMIC DNA]</scope>
    <source>
        <strain evidence="9">AF211</strain>
    </source>
</reference>
<feature type="active site" description="Proton acceptor; specific for L-alanine" evidence="4">
    <location>
        <position position="270"/>
    </location>
</feature>
<dbReference type="AlphaFoldDB" id="A0A0S2W5A8"/>
<keyword evidence="2 4" id="KW-0663">Pyridoxal phosphate</keyword>
<dbReference type="GO" id="GO:0030170">
    <property type="term" value="F:pyridoxal phosphate binding"/>
    <property type="evidence" value="ECO:0007669"/>
    <property type="project" value="UniProtKB-UniRule"/>
</dbReference>
<feature type="active site" description="Proton acceptor; specific for D-alanine" evidence="4">
    <location>
        <position position="39"/>
    </location>
</feature>
<dbReference type="HAMAP" id="MF_01201">
    <property type="entry name" value="Ala_racemase"/>
    <property type="match status" value="1"/>
</dbReference>
<name>A0A0S2W5A8_9FIRM</name>
<dbReference type="InterPro" id="IPR001608">
    <property type="entry name" value="Ala_racemase_N"/>
</dbReference>
<evidence type="ECO:0000256" key="5">
    <source>
        <dbReference type="PIRSR" id="PIRSR600821-50"/>
    </source>
</evidence>
<dbReference type="SMART" id="SM01005">
    <property type="entry name" value="Ala_racemase_C"/>
    <property type="match status" value="1"/>
</dbReference>
<dbReference type="STRING" id="1297617.IB211_02059c"/>
<dbReference type="InterPro" id="IPR029066">
    <property type="entry name" value="PLP-binding_barrel"/>
</dbReference>
<dbReference type="FunFam" id="3.20.20.10:FF:000002">
    <property type="entry name" value="Alanine racemase"/>
    <property type="match status" value="1"/>
</dbReference>
<feature type="binding site" evidence="4 6">
    <location>
        <position position="137"/>
    </location>
    <ligand>
        <name>substrate</name>
    </ligand>
</feature>
<dbReference type="Pfam" id="PF00842">
    <property type="entry name" value="Ala_racemase_C"/>
    <property type="match status" value="1"/>
</dbReference>
<sequence>MDDVQKRTWAEIDLSRLEHNYRALRALAGPKCKFLGVAKANAYGHGAVPVARKLEKLGCDYLAVACLDEAVELREAGVGTPILILGPTAPEYTGELLDRDLTQTVGDAETGLAFARGAEARGGTLKVHLKVDTGMSRLGFLCNEASMDASVADIARICALPGLRAEGIFTHFSDADGSEEYTMCQFTRFLDTLDKLAARGVRFEIRHCAASAAVLNYPCTHLDMIRPGIALYGHYPASDMEHTCPLLPVLSLKSRVAAVRALPAGTQVSYGRTHTLKRDSLLAVLPVGYADGFFRLFSDRLAVELRGRRAPLVGRVCMDLCMVDVTDIPGVVPGDVATLYGDKTPVEAGAELAGTIPYELLCDVSPRVPRVYRGE</sequence>
<dbReference type="GO" id="GO:0030632">
    <property type="term" value="P:D-alanine biosynthetic process"/>
    <property type="evidence" value="ECO:0007669"/>
    <property type="project" value="UniProtKB-UniRule"/>
</dbReference>
<proteinExistence type="inferred from homology"/>
<dbReference type="SUPFAM" id="SSF50621">
    <property type="entry name" value="Alanine racemase C-terminal domain-like"/>
    <property type="match status" value="1"/>
</dbReference>
<dbReference type="InterPro" id="IPR009006">
    <property type="entry name" value="Ala_racemase/Decarboxylase_C"/>
</dbReference>
<dbReference type="EC" id="5.1.1.1" evidence="4"/>
<feature type="modified residue" description="N6-(pyridoxal phosphate)lysine" evidence="4 5">
    <location>
        <position position="39"/>
    </location>
</feature>
<dbReference type="PANTHER" id="PTHR30511:SF0">
    <property type="entry name" value="ALANINE RACEMASE, CATABOLIC-RELATED"/>
    <property type="match status" value="1"/>
</dbReference>
<dbReference type="eggNOG" id="COG0787">
    <property type="taxonomic scope" value="Bacteria"/>
</dbReference>
<feature type="binding site" evidence="4 6">
    <location>
        <position position="318"/>
    </location>
    <ligand>
        <name>substrate</name>
    </ligand>
</feature>
<dbReference type="Pfam" id="PF01168">
    <property type="entry name" value="Ala_racemase_N"/>
    <property type="match status" value="1"/>
</dbReference>
<evidence type="ECO:0000313" key="8">
    <source>
        <dbReference type="EMBL" id="ALP94450.1"/>
    </source>
</evidence>
<dbReference type="InterPro" id="IPR011079">
    <property type="entry name" value="Ala_racemase_C"/>
</dbReference>
<dbReference type="Proteomes" id="UP000064844">
    <property type="component" value="Chromosome"/>
</dbReference>
<dbReference type="InterPro" id="IPR020622">
    <property type="entry name" value="Ala_racemase_pyridoxalP-BS"/>
</dbReference>
<comment type="cofactor">
    <cofactor evidence="1 4 5">
        <name>pyridoxal 5'-phosphate</name>
        <dbReference type="ChEBI" id="CHEBI:597326"/>
    </cofactor>
</comment>
<comment type="catalytic activity">
    <reaction evidence="4">
        <text>L-alanine = D-alanine</text>
        <dbReference type="Rhea" id="RHEA:20249"/>
        <dbReference type="ChEBI" id="CHEBI:57416"/>
        <dbReference type="ChEBI" id="CHEBI:57972"/>
        <dbReference type="EC" id="5.1.1.1"/>
    </reaction>
</comment>
<dbReference type="Gene3D" id="3.20.20.10">
    <property type="entry name" value="Alanine racemase"/>
    <property type="match status" value="1"/>
</dbReference>
<dbReference type="RefSeq" id="WP_033116790.1">
    <property type="nucleotide sequence ID" value="NZ_CP011307.1"/>
</dbReference>
<dbReference type="NCBIfam" id="TIGR00492">
    <property type="entry name" value="alr"/>
    <property type="match status" value="1"/>
</dbReference>
<dbReference type="PATRIC" id="fig|1297617.4.peg.2123"/>
<evidence type="ECO:0000256" key="6">
    <source>
        <dbReference type="PIRSR" id="PIRSR600821-52"/>
    </source>
</evidence>
<organism evidence="8 9">
    <name type="scientific">Intestinimonas butyriciproducens</name>
    <dbReference type="NCBI Taxonomy" id="1297617"/>
    <lineage>
        <taxon>Bacteria</taxon>
        <taxon>Bacillati</taxon>
        <taxon>Bacillota</taxon>
        <taxon>Clostridia</taxon>
        <taxon>Eubacteriales</taxon>
        <taxon>Intestinimonas</taxon>
    </lineage>
</organism>
<dbReference type="KEGG" id="ibu:IB211_02059c"/>
<dbReference type="InterPro" id="IPR000821">
    <property type="entry name" value="Ala_racemase"/>
</dbReference>
<dbReference type="PROSITE" id="PS00395">
    <property type="entry name" value="ALANINE_RACEMASE"/>
    <property type="match status" value="1"/>
</dbReference>
<dbReference type="SUPFAM" id="SSF51419">
    <property type="entry name" value="PLP-binding barrel"/>
    <property type="match status" value="1"/>
</dbReference>
<reference evidence="8 9" key="1">
    <citation type="journal article" date="2015" name="Nat. Commun.">
        <title>Production of butyrate from lysine and the Amadori product fructoselysine by a human gut commensal.</title>
        <authorList>
            <person name="Bui T.P."/>
            <person name="Ritari J."/>
            <person name="Boeren S."/>
            <person name="de Waard P."/>
            <person name="Plugge C.M."/>
            <person name="de Vos W.M."/>
        </authorList>
    </citation>
    <scope>NUCLEOTIDE SEQUENCE [LARGE SCALE GENOMIC DNA]</scope>
    <source>
        <strain evidence="8 9">AF211</strain>
    </source>
</reference>
<dbReference type="EMBL" id="CP011307">
    <property type="protein sequence ID" value="ALP94450.1"/>
    <property type="molecule type" value="Genomic_DNA"/>
</dbReference>
<evidence type="ECO:0000259" key="7">
    <source>
        <dbReference type="SMART" id="SM01005"/>
    </source>
</evidence>
<dbReference type="PRINTS" id="PR00992">
    <property type="entry name" value="ALARACEMASE"/>
</dbReference>
<gene>
    <name evidence="8" type="ORF">IB211_02059c</name>
</gene>